<evidence type="ECO:0000259" key="1">
    <source>
        <dbReference type="Pfam" id="PF01764"/>
    </source>
</evidence>
<proteinExistence type="predicted"/>
<dbReference type="InterPro" id="IPR029058">
    <property type="entry name" value="AB_hydrolase_fold"/>
</dbReference>
<feature type="domain" description="Fungal lipase-type" evidence="1">
    <location>
        <begin position="94"/>
        <end position="216"/>
    </location>
</feature>
<dbReference type="Gene3D" id="3.40.50.1820">
    <property type="entry name" value="alpha/beta hydrolase"/>
    <property type="match status" value="1"/>
</dbReference>
<evidence type="ECO:0000313" key="2">
    <source>
        <dbReference type="EMBL" id="GAA5166292.1"/>
    </source>
</evidence>
<gene>
    <name evidence="2" type="ORF">GCM10025770_23180</name>
</gene>
<dbReference type="Proteomes" id="UP001500547">
    <property type="component" value="Unassembled WGS sequence"/>
</dbReference>
<dbReference type="InterPro" id="IPR002921">
    <property type="entry name" value="Fungal_lipase-type"/>
</dbReference>
<dbReference type="InterPro" id="IPR051218">
    <property type="entry name" value="Sec_MonoDiacylglyc_Lipase"/>
</dbReference>
<dbReference type="EMBL" id="BAABLD010000008">
    <property type="protein sequence ID" value="GAA5166292.1"/>
    <property type="molecule type" value="Genomic_DNA"/>
</dbReference>
<dbReference type="SUPFAM" id="SSF53474">
    <property type="entry name" value="alpha/beta-Hydrolases"/>
    <property type="match status" value="1"/>
</dbReference>
<organism evidence="2 3">
    <name type="scientific">Viridibacterium curvum</name>
    <dbReference type="NCBI Taxonomy" id="1101404"/>
    <lineage>
        <taxon>Bacteria</taxon>
        <taxon>Pseudomonadati</taxon>
        <taxon>Pseudomonadota</taxon>
        <taxon>Betaproteobacteria</taxon>
        <taxon>Rhodocyclales</taxon>
        <taxon>Rhodocyclaceae</taxon>
        <taxon>Viridibacterium</taxon>
    </lineage>
</organism>
<protein>
    <recommendedName>
        <fullName evidence="1">Fungal lipase-type domain-containing protein</fullName>
    </recommendedName>
</protein>
<accession>A0ABP9QS04</accession>
<dbReference type="PANTHER" id="PTHR45856">
    <property type="entry name" value="ALPHA/BETA-HYDROLASES SUPERFAMILY PROTEIN"/>
    <property type="match status" value="1"/>
</dbReference>
<name>A0ABP9QS04_9RHOO</name>
<dbReference type="PANTHER" id="PTHR45856:SF24">
    <property type="entry name" value="FUNGAL LIPASE-LIKE DOMAIN-CONTAINING PROTEIN"/>
    <property type="match status" value="1"/>
</dbReference>
<comment type="caution">
    <text evidence="2">The sequence shown here is derived from an EMBL/GenBank/DDBJ whole genome shotgun (WGS) entry which is preliminary data.</text>
</comment>
<keyword evidence="3" id="KW-1185">Reference proteome</keyword>
<sequence>MSAMPYDPTRVSLYHPERQDTVFIADKQYSATQIAVEASRLAYVRAEHSESPEFARLQKALERVGYGDLVLLEDKKTNSQGFGCTRISDGCALLAFRGTQADELGDIAVDVQASLVNWTEAKGQVHKGFAQAALALKSQVSSWIQSRQIKADRLTICGHSLGAAIAVLTASNLRPKRLVTIGCPRVGDTQFVTTLAGVDCTRIVNCCDVITEVPPSLFGYEHVGPTTYIRRDGSVISNPAADDIVDDRREAREEYMLNQSWRVGTVLFRDLSDHAPINYVRAFFA</sequence>
<dbReference type="Pfam" id="PF01764">
    <property type="entry name" value="Lipase_3"/>
    <property type="match status" value="1"/>
</dbReference>
<dbReference type="CDD" id="cd00519">
    <property type="entry name" value="Lipase_3"/>
    <property type="match status" value="1"/>
</dbReference>
<reference evidence="3" key="1">
    <citation type="journal article" date="2019" name="Int. J. Syst. Evol. Microbiol.">
        <title>The Global Catalogue of Microorganisms (GCM) 10K type strain sequencing project: providing services to taxonomists for standard genome sequencing and annotation.</title>
        <authorList>
            <consortium name="The Broad Institute Genomics Platform"/>
            <consortium name="The Broad Institute Genome Sequencing Center for Infectious Disease"/>
            <person name="Wu L."/>
            <person name="Ma J."/>
        </authorList>
    </citation>
    <scope>NUCLEOTIDE SEQUENCE [LARGE SCALE GENOMIC DNA]</scope>
    <source>
        <strain evidence="3">JCM 18715</strain>
    </source>
</reference>
<evidence type="ECO:0000313" key="3">
    <source>
        <dbReference type="Proteomes" id="UP001500547"/>
    </source>
</evidence>